<evidence type="ECO:0000313" key="1">
    <source>
        <dbReference type="EMBL" id="GAG11705.1"/>
    </source>
</evidence>
<comment type="caution">
    <text evidence="1">The sequence shown here is derived from an EMBL/GenBank/DDBJ whole genome shotgun (WGS) entry which is preliminary data.</text>
</comment>
<dbReference type="EMBL" id="BARS01022151">
    <property type="protein sequence ID" value="GAG11705.1"/>
    <property type="molecule type" value="Genomic_DNA"/>
</dbReference>
<name>X0V0U0_9ZZZZ</name>
<feature type="non-terminal residue" evidence="1">
    <location>
        <position position="1"/>
    </location>
</feature>
<sequence>ASQESIFLASRYLDNKVIDSLFTAMNRGINNKGIIARDNLENKFNKLELLLSPSLVLSIIQYFSDPEIGDSMREGNVPFSFCIIDSKHCFFELPSMGTHAFSIAFFVEDEEIGARFTKTFNSLWEIAESKSMPKFLQLLNRKA</sequence>
<reference evidence="1" key="1">
    <citation type="journal article" date="2014" name="Front. Microbiol.">
        <title>High frequency of phylogenetically diverse reductive dehalogenase-homologous genes in deep subseafloor sedimentary metagenomes.</title>
        <authorList>
            <person name="Kawai M."/>
            <person name="Futagami T."/>
            <person name="Toyoda A."/>
            <person name="Takaki Y."/>
            <person name="Nishi S."/>
            <person name="Hori S."/>
            <person name="Arai W."/>
            <person name="Tsubouchi T."/>
            <person name="Morono Y."/>
            <person name="Uchiyama I."/>
            <person name="Ito T."/>
            <person name="Fujiyama A."/>
            <person name="Inagaki F."/>
            <person name="Takami H."/>
        </authorList>
    </citation>
    <scope>NUCLEOTIDE SEQUENCE</scope>
    <source>
        <strain evidence="1">Expedition CK06-06</strain>
    </source>
</reference>
<gene>
    <name evidence="1" type="ORF">S01H1_35442</name>
</gene>
<accession>X0V0U0</accession>
<organism evidence="1">
    <name type="scientific">marine sediment metagenome</name>
    <dbReference type="NCBI Taxonomy" id="412755"/>
    <lineage>
        <taxon>unclassified sequences</taxon>
        <taxon>metagenomes</taxon>
        <taxon>ecological metagenomes</taxon>
    </lineage>
</organism>
<proteinExistence type="predicted"/>
<protein>
    <submittedName>
        <fullName evidence="1">Uncharacterized protein</fullName>
    </submittedName>
</protein>
<dbReference type="AlphaFoldDB" id="X0V0U0"/>